<accession>A0A1H0P6V0</accession>
<dbReference type="Pfam" id="PF01842">
    <property type="entry name" value="ACT"/>
    <property type="match status" value="1"/>
</dbReference>
<dbReference type="SUPFAM" id="SSF55021">
    <property type="entry name" value="ACT-like"/>
    <property type="match status" value="1"/>
</dbReference>
<dbReference type="InterPro" id="IPR051257">
    <property type="entry name" value="Diverse_CBS-Domain"/>
</dbReference>
<dbReference type="InterPro" id="IPR002912">
    <property type="entry name" value="ACT_dom"/>
</dbReference>
<dbReference type="Proteomes" id="UP000199159">
    <property type="component" value="Unassembled WGS sequence"/>
</dbReference>
<dbReference type="PROSITE" id="PS51371">
    <property type="entry name" value="CBS"/>
    <property type="match status" value="2"/>
</dbReference>
<gene>
    <name evidence="5" type="ORF">SAMN05216565_101174</name>
</gene>
<dbReference type="InterPro" id="IPR000644">
    <property type="entry name" value="CBS_dom"/>
</dbReference>
<proteinExistence type="predicted"/>
<sequence>MILEDIMKKSVIAVSPLEPIKSALSLMNQHHIRHIPIIDSNQKIVGIISDRDIRDVSPSIFHQDEHLEDLEKPVQTIMTKDVITGHPMDFVEEAAVIFFDHKIGCLPIEKDNKLVGIVTETDILYTLVQLTGAHQPSSHLEIRVANQTGVLADVAVILKKFNINIASVLIYPEQDVRYKILVFRVQTMDTTRIVSELKKNGYTVLWPSDQEFLHE</sequence>
<evidence type="ECO:0000313" key="6">
    <source>
        <dbReference type="Proteomes" id="UP000199159"/>
    </source>
</evidence>
<evidence type="ECO:0000259" key="3">
    <source>
        <dbReference type="PROSITE" id="PS51371"/>
    </source>
</evidence>
<dbReference type="RefSeq" id="WP_090849240.1">
    <property type="nucleotide sequence ID" value="NZ_FNJU01000001.1"/>
</dbReference>
<dbReference type="InterPro" id="IPR046342">
    <property type="entry name" value="CBS_dom_sf"/>
</dbReference>
<feature type="domain" description="CBS" evidence="3">
    <location>
        <begin position="78"/>
        <end position="137"/>
    </location>
</feature>
<dbReference type="SMART" id="SM00116">
    <property type="entry name" value="CBS"/>
    <property type="match status" value="2"/>
</dbReference>
<dbReference type="SUPFAM" id="SSF54631">
    <property type="entry name" value="CBS-domain pair"/>
    <property type="match status" value="1"/>
</dbReference>
<protein>
    <submittedName>
        <fullName evidence="5">Acetoin utilization protein AcuB</fullName>
    </submittedName>
</protein>
<dbReference type="InterPro" id="IPR045865">
    <property type="entry name" value="ACT-like_dom_sf"/>
</dbReference>
<dbReference type="STRING" id="930152.SAMN05216565_101174"/>
<dbReference type="OrthoDB" id="9781631at2"/>
<dbReference type="Pfam" id="PF00571">
    <property type="entry name" value="CBS"/>
    <property type="match status" value="2"/>
</dbReference>
<keyword evidence="6" id="KW-1185">Reference proteome</keyword>
<dbReference type="EMBL" id="FNJU01000001">
    <property type="protein sequence ID" value="SDP00430.1"/>
    <property type="molecule type" value="Genomic_DNA"/>
</dbReference>
<dbReference type="Gene3D" id="3.30.70.260">
    <property type="match status" value="1"/>
</dbReference>
<dbReference type="CDD" id="cd04883">
    <property type="entry name" value="ACT_AcuB"/>
    <property type="match status" value="1"/>
</dbReference>
<dbReference type="Gene3D" id="3.10.580.10">
    <property type="entry name" value="CBS-domain"/>
    <property type="match status" value="1"/>
</dbReference>
<keyword evidence="1 2" id="KW-0129">CBS domain</keyword>
<dbReference type="PROSITE" id="PS51671">
    <property type="entry name" value="ACT"/>
    <property type="match status" value="1"/>
</dbReference>
<reference evidence="6" key="1">
    <citation type="submission" date="2016-10" db="EMBL/GenBank/DDBJ databases">
        <authorList>
            <person name="Varghese N."/>
            <person name="Submissions S."/>
        </authorList>
    </citation>
    <scope>NUCLEOTIDE SEQUENCE [LARGE SCALE GENOMIC DNA]</scope>
    <source>
        <strain evidence="6">IBRC-M10078</strain>
    </source>
</reference>
<feature type="domain" description="ACT" evidence="4">
    <location>
        <begin position="139"/>
        <end position="212"/>
    </location>
</feature>
<dbReference type="PANTHER" id="PTHR43080:SF2">
    <property type="entry name" value="CBS DOMAIN-CONTAINING PROTEIN"/>
    <property type="match status" value="1"/>
</dbReference>
<feature type="domain" description="CBS" evidence="3">
    <location>
        <begin position="7"/>
        <end position="65"/>
    </location>
</feature>
<dbReference type="CDD" id="cd04584">
    <property type="entry name" value="CBS_pair_AcuB_like"/>
    <property type="match status" value="1"/>
</dbReference>
<evidence type="ECO:0000256" key="2">
    <source>
        <dbReference type="PROSITE-ProRule" id="PRU00703"/>
    </source>
</evidence>
<organism evidence="5 6">
    <name type="scientific">Litchfieldia salsa</name>
    <dbReference type="NCBI Taxonomy" id="930152"/>
    <lineage>
        <taxon>Bacteria</taxon>
        <taxon>Bacillati</taxon>
        <taxon>Bacillota</taxon>
        <taxon>Bacilli</taxon>
        <taxon>Bacillales</taxon>
        <taxon>Bacillaceae</taxon>
        <taxon>Litchfieldia</taxon>
    </lineage>
</organism>
<dbReference type="AlphaFoldDB" id="A0A1H0P6V0"/>
<evidence type="ECO:0000259" key="4">
    <source>
        <dbReference type="PROSITE" id="PS51671"/>
    </source>
</evidence>
<evidence type="ECO:0000313" key="5">
    <source>
        <dbReference type="EMBL" id="SDP00430.1"/>
    </source>
</evidence>
<name>A0A1H0P6V0_9BACI</name>
<evidence type="ECO:0000256" key="1">
    <source>
        <dbReference type="ARBA" id="ARBA00023122"/>
    </source>
</evidence>
<dbReference type="PANTHER" id="PTHR43080">
    <property type="entry name" value="CBS DOMAIN-CONTAINING PROTEIN CBSX3, MITOCHONDRIAL"/>
    <property type="match status" value="1"/>
</dbReference>